<keyword evidence="2" id="KW-1185">Reference proteome</keyword>
<sequence length="77" mass="8749">MPALSELEMVAASKARAEALDLPLYPDVEAAYFRRRLSGGIAIPYDEVIDWDKRLFLERSTDLGHSAQPFRDPRETL</sequence>
<dbReference type="AlphaFoldDB" id="A0A0D7AWY3"/>
<reference evidence="1 2" key="1">
    <citation type="journal article" date="2015" name="Fungal Genet. Biol.">
        <title>Evolution of novel wood decay mechanisms in Agaricales revealed by the genome sequences of Fistulina hepatica and Cylindrobasidium torrendii.</title>
        <authorList>
            <person name="Floudas D."/>
            <person name="Held B.W."/>
            <person name="Riley R."/>
            <person name="Nagy L.G."/>
            <person name="Koehler G."/>
            <person name="Ransdell A.S."/>
            <person name="Younus H."/>
            <person name="Chow J."/>
            <person name="Chiniquy J."/>
            <person name="Lipzen A."/>
            <person name="Tritt A."/>
            <person name="Sun H."/>
            <person name="Haridas S."/>
            <person name="LaButti K."/>
            <person name="Ohm R.A."/>
            <person name="Kues U."/>
            <person name="Blanchette R.A."/>
            <person name="Grigoriev I.V."/>
            <person name="Minto R.E."/>
            <person name="Hibbett D.S."/>
        </authorList>
    </citation>
    <scope>NUCLEOTIDE SEQUENCE [LARGE SCALE GENOMIC DNA]</scope>
    <source>
        <strain evidence="1 2">FP15055 ss-10</strain>
    </source>
</reference>
<dbReference type="Proteomes" id="UP000054007">
    <property type="component" value="Unassembled WGS sequence"/>
</dbReference>
<organism evidence="1 2">
    <name type="scientific">Cylindrobasidium torrendii FP15055 ss-10</name>
    <dbReference type="NCBI Taxonomy" id="1314674"/>
    <lineage>
        <taxon>Eukaryota</taxon>
        <taxon>Fungi</taxon>
        <taxon>Dikarya</taxon>
        <taxon>Basidiomycota</taxon>
        <taxon>Agaricomycotina</taxon>
        <taxon>Agaricomycetes</taxon>
        <taxon>Agaricomycetidae</taxon>
        <taxon>Agaricales</taxon>
        <taxon>Marasmiineae</taxon>
        <taxon>Physalacriaceae</taxon>
        <taxon>Cylindrobasidium</taxon>
    </lineage>
</organism>
<gene>
    <name evidence="1" type="ORF">CYLTODRAFT_459044</name>
</gene>
<accession>A0A0D7AWY3</accession>
<protein>
    <submittedName>
        <fullName evidence="1">Uncharacterized protein</fullName>
    </submittedName>
</protein>
<name>A0A0D7AWY3_9AGAR</name>
<evidence type="ECO:0000313" key="2">
    <source>
        <dbReference type="Proteomes" id="UP000054007"/>
    </source>
</evidence>
<dbReference type="EMBL" id="KN880791">
    <property type="protein sequence ID" value="KIY62364.1"/>
    <property type="molecule type" value="Genomic_DNA"/>
</dbReference>
<proteinExistence type="predicted"/>
<evidence type="ECO:0000313" key="1">
    <source>
        <dbReference type="EMBL" id="KIY62364.1"/>
    </source>
</evidence>